<evidence type="ECO:0000256" key="1">
    <source>
        <dbReference type="ARBA" id="ARBA00009477"/>
    </source>
</evidence>
<keyword evidence="2" id="KW-0813">Transport</keyword>
<dbReference type="Gene3D" id="2.40.420.20">
    <property type="match status" value="1"/>
</dbReference>
<name>A0ABW5AM13_9BRAD</name>
<feature type="domain" description="CzcB-like barrel-sandwich hybrid" evidence="6">
    <location>
        <begin position="89"/>
        <end position="252"/>
    </location>
</feature>
<feature type="signal peptide" evidence="3">
    <location>
        <begin position="1"/>
        <end position="17"/>
    </location>
</feature>
<evidence type="ECO:0000256" key="2">
    <source>
        <dbReference type="ARBA" id="ARBA00022448"/>
    </source>
</evidence>
<gene>
    <name evidence="7" type="ORF">ACFSOX_13635</name>
</gene>
<dbReference type="InterPro" id="IPR058627">
    <property type="entry name" value="MdtA-like_C"/>
</dbReference>
<organism evidence="7 8">
    <name type="scientific">Rhodoplanes azumiensis</name>
    <dbReference type="NCBI Taxonomy" id="1897628"/>
    <lineage>
        <taxon>Bacteria</taxon>
        <taxon>Pseudomonadati</taxon>
        <taxon>Pseudomonadota</taxon>
        <taxon>Alphaproteobacteria</taxon>
        <taxon>Hyphomicrobiales</taxon>
        <taxon>Nitrobacteraceae</taxon>
        <taxon>Rhodoplanes</taxon>
    </lineage>
</organism>
<dbReference type="PANTHER" id="PTHR30097:SF15">
    <property type="entry name" value="CATION EFFLUX SYSTEM PROTEIN CUSB"/>
    <property type="match status" value="1"/>
</dbReference>
<evidence type="ECO:0000259" key="5">
    <source>
        <dbReference type="Pfam" id="PF25967"/>
    </source>
</evidence>
<proteinExistence type="inferred from homology"/>
<reference evidence="8" key="1">
    <citation type="journal article" date="2019" name="Int. J. Syst. Evol. Microbiol.">
        <title>The Global Catalogue of Microorganisms (GCM) 10K type strain sequencing project: providing services to taxonomists for standard genome sequencing and annotation.</title>
        <authorList>
            <consortium name="The Broad Institute Genomics Platform"/>
            <consortium name="The Broad Institute Genome Sequencing Center for Infectious Disease"/>
            <person name="Wu L."/>
            <person name="Ma J."/>
        </authorList>
    </citation>
    <scope>NUCLEOTIDE SEQUENCE [LARGE SCALE GENOMIC DNA]</scope>
    <source>
        <strain evidence="8">CGMCC 1.6774</strain>
    </source>
</reference>
<feature type="chain" id="PRO_5047109099" evidence="3">
    <location>
        <begin position="18"/>
        <end position="407"/>
    </location>
</feature>
<keyword evidence="8" id="KW-1185">Reference proteome</keyword>
<dbReference type="Pfam" id="PF25973">
    <property type="entry name" value="BSH_CzcB"/>
    <property type="match status" value="1"/>
</dbReference>
<keyword evidence="3" id="KW-0732">Signal</keyword>
<sequence length="407" mass="43077">MWMSVAAGLAVAIAAAAGTLIVTETSGAQAPAGAVPIAATDAKADPRAFAVSERQFEDLGVAAVESRTFVSRLVTDGRVAIDESRATPIYSPYAGRVTRLFAKPGDTVARGQLLFTLESPDMVQGQNDFITAAAAFDKATSQHELARTVEKRNADLYAAKAVPLKDWQQAQADLVAAESDLRSARIGLEAATNRLRILGRSDAEIEAFRATGRISPEVPINAPIAGTVVQRKVGPGQYVTAGSNDPVFMVGDLSTVWLIANVRETDAGRVAAGQTVEFKVLAHPGRRFRATIDYVAATVDPSTRRLAVRCVIDNADGALKPEMFANVTVLAGDTARSTVVPRPALIYEGDTARVWVVGSDRRLALRDVTLGRADGDVVEVVSGLTPGEKVVTRGNLFIDRAAKARAS</sequence>
<dbReference type="PANTHER" id="PTHR30097">
    <property type="entry name" value="CATION EFFLUX SYSTEM PROTEIN CUSB"/>
    <property type="match status" value="1"/>
</dbReference>
<evidence type="ECO:0000313" key="8">
    <source>
        <dbReference type="Proteomes" id="UP001597314"/>
    </source>
</evidence>
<accession>A0ABW5AM13</accession>
<evidence type="ECO:0000256" key="3">
    <source>
        <dbReference type="SAM" id="SignalP"/>
    </source>
</evidence>
<evidence type="ECO:0000259" key="6">
    <source>
        <dbReference type="Pfam" id="PF25973"/>
    </source>
</evidence>
<dbReference type="RefSeq" id="WP_378478362.1">
    <property type="nucleotide sequence ID" value="NZ_JBHUIW010000015.1"/>
</dbReference>
<comment type="similarity">
    <text evidence="1">Belongs to the membrane fusion protein (MFP) (TC 8.A.1) family.</text>
</comment>
<dbReference type="SUPFAM" id="SSF111369">
    <property type="entry name" value="HlyD-like secretion proteins"/>
    <property type="match status" value="1"/>
</dbReference>
<dbReference type="EMBL" id="JBHUIW010000015">
    <property type="protein sequence ID" value="MFD2183195.1"/>
    <property type="molecule type" value="Genomic_DNA"/>
</dbReference>
<dbReference type="Gene3D" id="2.40.30.170">
    <property type="match status" value="1"/>
</dbReference>
<dbReference type="InterPro" id="IPR058792">
    <property type="entry name" value="Beta-barrel_RND_2"/>
</dbReference>
<dbReference type="Gene3D" id="2.40.50.100">
    <property type="match status" value="1"/>
</dbReference>
<dbReference type="InterPro" id="IPR051909">
    <property type="entry name" value="MFP_Cation_Efflux"/>
</dbReference>
<evidence type="ECO:0000259" key="4">
    <source>
        <dbReference type="Pfam" id="PF25954"/>
    </source>
</evidence>
<dbReference type="Proteomes" id="UP001597314">
    <property type="component" value="Unassembled WGS sequence"/>
</dbReference>
<evidence type="ECO:0000313" key="7">
    <source>
        <dbReference type="EMBL" id="MFD2183195.1"/>
    </source>
</evidence>
<comment type="caution">
    <text evidence="7">The sequence shown here is derived from an EMBL/GenBank/DDBJ whole genome shotgun (WGS) entry which is preliminary data.</text>
</comment>
<protein>
    <submittedName>
        <fullName evidence="7">Efflux RND transporter periplasmic adaptor subunit</fullName>
    </submittedName>
</protein>
<dbReference type="Pfam" id="PF25954">
    <property type="entry name" value="Beta-barrel_RND_2"/>
    <property type="match status" value="1"/>
</dbReference>
<dbReference type="Gene3D" id="1.10.287.470">
    <property type="entry name" value="Helix hairpin bin"/>
    <property type="match status" value="1"/>
</dbReference>
<dbReference type="InterPro" id="IPR006143">
    <property type="entry name" value="RND_pump_MFP"/>
</dbReference>
<dbReference type="Pfam" id="PF25967">
    <property type="entry name" value="RND-MFP_C"/>
    <property type="match status" value="1"/>
</dbReference>
<dbReference type="NCBIfam" id="TIGR01730">
    <property type="entry name" value="RND_mfp"/>
    <property type="match status" value="1"/>
</dbReference>
<feature type="domain" description="Multidrug resistance protein MdtA-like C-terminal permuted SH3" evidence="5">
    <location>
        <begin position="339"/>
        <end position="394"/>
    </location>
</feature>
<dbReference type="InterPro" id="IPR058647">
    <property type="entry name" value="BSH_CzcB-like"/>
</dbReference>
<feature type="domain" description="CusB-like beta-barrel" evidence="4">
    <location>
        <begin position="255"/>
        <end position="329"/>
    </location>
</feature>